<dbReference type="Gramene" id="OE9A110807T1">
    <property type="protein sequence ID" value="OE9A110807C1"/>
    <property type="gene ID" value="OE9A110807"/>
</dbReference>
<dbReference type="AlphaFoldDB" id="A0A8S0UM32"/>
<dbReference type="EMBL" id="CACTIH010009032">
    <property type="protein sequence ID" value="CAA3019931.1"/>
    <property type="molecule type" value="Genomic_DNA"/>
</dbReference>
<name>A0A8S0UM32_OLEEU</name>
<accession>A0A8S0UM32</accession>
<proteinExistence type="predicted"/>
<evidence type="ECO:0000313" key="2">
    <source>
        <dbReference type="Proteomes" id="UP000594638"/>
    </source>
</evidence>
<protein>
    <submittedName>
        <fullName evidence="1">Amino acid permease 2</fullName>
    </submittedName>
</protein>
<gene>
    <name evidence="1" type="ORF">OLEA9_A110807</name>
</gene>
<evidence type="ECO:0000313" key="1">
    <source>
        <dbReference type="EMBL" id="CAA3019931.1"/>
    </source>
</evidence>
<keyword evidence="2" id="KW-1185">Reference proteome</keyword>
<organism evidence="1 2">
    <name type="scientific">Olea europaea subsp. europaea</name>
    <dbReference type="NCBI Taxonomy" id="158383"/>
    <lineage>
        <taxon>Eukaryota</taxon>
        <taxon>Viridiplantae</taxon>
        <taxon>Streptophyta</taxon>
        <taxon>Embryophyta</taxon>
        <taxon>Tracheophyta</taxon>
        <taxon>Spermatophyta</taxon>
        <taxon>Magnoliopsida</taxon>
        <taxon>eudicotyledons</taxon>
        <taxon>Gunneridae</taxon>
        <taxon>Pentapetalae</taxon>
        <taxon>asterids</taxon>
        <taxon>lamiids</taxon>
        <taxon>Lamiales</taxon>
        <taxon>Oleaceae</taxon>
        <taxon>Oleeae</taxon>
        <taxon>Olea</taxon>
    </lineage>
</organism>
<comment type="caution">
    <text evidence="1">The sequence shown here is derived from an EMBL/GenBank/DDBJ whole genome shotgun (WGS) entry which is preliminary data.</text>
</comment>
<dbReference type="Proteomes" id="UP000594638">
    <property type="component" value="Unassembled WGS sequence"/>
</dbReference>
<dbReference type="OrthoDB" id="40134at2759"/>
<reference evidence="1 2" key="1">
    <citation type="submission" date="2019-12" db="EMBL/GenBank/DDBJ databases">
        <authorList>
            <person name="Alioto T."/>
            <person name="Alioto T."/>
            <person name="Gomez Garrido J."/>
        </authorList>
    </citation>
    <scope>NUCLEOTIDE SEQUENCE [LARGE SCALE GENOMIC DNA]</scope>
</reference>
<sequence length="126" mass="14186">MYLNGNCVDCKFSHINSSDWFWSSILALGHCSTGMVGWSISDDLVRSFDSTQIAFCYRSGDPNTGTRNYSFMDVVKANLDMQRIWQILIQKNASIGTIFLESCNIGRLLDGARRSALTHSSNWIHP</sequence>